<dbReference type="Pfam" id="PF03659">
    <property type="entry name" value="Glyco_hydro_71"/>
    <property type="match status" value="1"/>
</dbReference>
<reference evidence="5 6" key="1">
    <citation type="journal article" date="2012" name="Eukaryot. Cell">
        <title>Genome sequence of the Trichosporon asahii environmental strain CBS 8904.</title>
        <authorList>
            <person name="Yang R.Y."/>
            <person name="Li H.T."/>
            <person name="Zhu H."/>
            <person name="Zhou G.P."/>
            <person name="Wang M."/>
            <person name="Wang L."/>
        </authorList>
    </citation>
    <scope>NUCLEOTIDE SEQUENCE [LARGE SCALE GENOMIC DNA]</scope>
    <source>
        <strain evidence="5 6">CBS 8904</strain>
    </source>
</reference>
<feature type="compositionally biased region" description="Polar residues" evidence="2">
    <location>
        <begin position="252"/>
        <end position="264"/>
    </location>
</feature>
<keyword evidence="6" id="KW-1185">Reference proteome</keyword>
<evidence type="ECO:0000313" key="5">
    <source>
        <dbReference type="EMBL" id="EKC98352.1"/>
    </source>
</evidence>
<dbReference type="InParanoid" id="K1VNU3"/>
<dbReference type="InterPro" id="IPR005197">
    <property type="entry name" value="Glyco_hydro_71"/>
</dbReference>
<feature type="domain" description="WSC" evidence="4">
    <location>
        <begin position="135"/>
        <end position="224"/>
    </location>
</feature>
<feature type="chain" id="PRO_5003852333" description="WSC domain-containing protein" evidence="3">
    <location>
        <begin position="17"/>
        <end position="698"/>
    </location>
</feature>
<dbReference type="EMBL" id="AMBO01000391">
    <property type="protein sequence ID" value="EKC98352.1"/>
    <property type="molecule type" value="Genomic_DNA"/>
</dbReference>
<evidence type="ECO:0000259" key="4">
    <source>
        <dbReference type="PROSITE" id="PS51212"/>
    </source>
</evidence>
<keyword evidence="3" id="KW-0732">Signal</keyword>
<sequence>MMWAPVLLTVLGTAAAHPIAKRTTAAEWTSLGCIADSEERVLRFKVPLTTDNSPDVCVDACASRGFTYAGLQFGVECWCDNVRHGGEEVDSGKCDWDCPEHAESKCGAIYHMNMYAAKDAASKPRAEERATNYGPAEHVGCYRDASNRVLPHAYWSAGAMTPEACVDHCRSSGFKMAGLEDGRQCFCGDSYGTAGGVDGCKTPCSGDTSKRCGGRWELDIWRTGVTEGQGNNGSGNNNNGNNGNKDDHKDVNVSSGATNAVQSQDKAVVSSNAATLVNANKPSIAGNGEKFLWAHYMVGNTHSYNKDKWTKDIQGALDAGFDGFVLNMGRDDWQPKSIEYAYQAAQGKNFKLFFSFDMTSFPCASTGDADRIADLTAKYAGNSAQAKYKNKVLVSTFAGENCQFGKGSVQDGWKYYREQVKKKNVDIHFMPAHFAKPDTFGGSNWFDGVMNWNGQWPASNANPTLDSDNQYLSALGGKSYMAGISPFFFTYYGKDSWNKNWIYRSDDWLLATRWEQLLSIRNKFDHLQFVSWNDWGESHYVAQPGDPQDQPKSQGWTDNMPHTGLSSLIKYYAEAWKKGSFPAPNDQIWVWSRPHPKNAKPSAPTNPRPDHADWTDDNAYALVLLAEASEVVLESGGNKATFKLDKGMNKIAVASAEGAIKVTVKRGGKDVKKLDTSGKFSYTKTPKDYNFNYYVQNA</sequence>
<comment type="caution">
    <text evidence="5">The sequence shown here is derived from an EMBL/GenBank/DDBJ whole genome shotgun (WGS) entry which is preliminary data.</text>
</comment>
<evidence type="ECO:0000313" key="6">
    <source>
        <dbReference type="Proteomes" id="UP000006757"/>
    </source>
</evidence>
<accession>K1VNU3</accession>
<dbReference type="OMA" id="SQCQFAC"/>
<dbReference type="PROSITE" id="PS51212">
    <property type="entry name" value="WSC"/>
    <property type="match status" value="2"/>
</dbReference>
<feature type="region of interest" description="Disordered" evidence="2">
    <location>
        <begin position="592"/>
        <end position="613"/>
    </location>
</feature>
<gene>
    <name evidence="5" type="ORF">A1Q2_07366</name>
</gene>
<evidence type="ECO:0000256" key="3">
    <source>
        <dbReference type="SAM" id="SignalP"/>
    </source>
</evidence>
<protein>
    <recommendedName>
        <fullName evidence="4">WSC domain-containing protein</fullName>
    </recommendedName>
</protein>
<dbReference type="GO" id="GO:0051118">
    <property type="term" value="F:glucan endo-1,3-alpha-glucosidase activity"/>
    <property type="evidence" value="ECO:0007669"/>
    <property type="project" value="InterPro"/>
</dbReference>
<dbReference type="Gene3D" id="3.20.20.80">
    <property type="entry name" value="Glycosidases"/>
    <property type="match status" value="1"/>
</dbReference>
<dbReference type="Pfam" id="PF01822">
    <property type="entry name" value="WSC"/>
    <property type="match status" value="2"/>
</dbReference>
<feature type="domain" description="WSC" evidence="4">
    <location>
        <begin position="27"/>
        <end position="118"/>
    </location>
</feature>
<dbReference type="HOGENOM" id="CLU_361307_0_0_1"/>
<dbReference type="STRING" id="1220162.K1VNU3"/>
<keyword evidence="1" id="KW-0677">Repeat</keyword>
<feature type="region of interest" description="Disordered" evidence="2">
    <location>
        <begin position="225"/>
        <end position="264"/>
    </location>
</feature>
<dbReference type="InterPro" id="IPR051589">
    <property type="entry name" value="Sialate-O-sulfotransferase"/>
</dbReference>
<evidence type="ECO:0000256" key="1">
    <source>
        <dbReference type="ARBA" id="ARBA00022737"/>
    </source>
</evidence>
<dbReference type="Proteomes" id="UP000006757">
    <property type="component" value="Unassembled WGS sequence"/>
</dbReference>
<organism evidence="5 6">
    <name type="scientific">Trichosporon asahii var. asahii (strain CBS 8904)</name>
    <name type="common">Yeast</name>
    <dbReference type="NCBI Taxonomy" id="1220162"/>
    <lineage>
        <taxon>Eukaryota</taxon>
        <taxon>Fungi</taxon>
        <taxon>Dikarya</taxon>
        <taxon>Basidiomycota</taxon>
        <taxon>Agaricomycotina</taxon>
        <taxon>Tremellomycetes</taxon>
        <taxon>Trichosporonales</taxon>
        <taxon>Trichosporonaceae</taxon>
        <taxon>Trichosporon</taxon>
    </lineage>
</organism>
<evidence type="ECO:0000256" key="2">
    <source>
        <dbReference type="SAM" id="MobiDB-lite"/>
    </source>
</evidence>
<dbReference type="InterPro" id="IPR002889">
    <property type="entry name" value="WSC_carb-bd"/>
</dbReference>
<dbReference type="OrthoDB" id="3257981at2759"/>
<feature type="compositionally biased region" description="Low complexity" evidence="2">
    <location>
        <begin position="234"/>
        <end position="243"/>
    </location>
</feature>
<dbReference type="PANTHER" id="PTHR45964">
    <property type="entry name" value="WSCD FAMILY MEMBER CG9164"/>
    <property type="match status" value="1"/>
</dbReference>
<dbReference type="AlphaFoldDB" id="K1VNU3"/>
<dbReference type="eggNOG" id="KOG4157">
    <property type="taxonomic scope" value="Eukaryota"/>
</dbReference>
<name>K1VNU3_TRIAC</name>
<proteinExistence type="predicted"/>
<dbReference type="PANTHER" id="PTHR45964:SF5">
    <property type="entry name" value="WSCD FAMILY MEMBER CG9164"/>
    <property type="match status" value="1"/>
</dbReference>
<dbReference type="CDD" id="cd11577">
    <property type="entry name" value="GH71"/>
    <property type="match status" value="1"/>
</dbReference>
<feature type="signal peptide" evidence="3">
    <location>
        <begin position="1"/>
        <end position="16"/>
    </location>
</feature>
<dbReference type="SMART" id="SM00321">
    <property type="entry name" value="WSC"/>
    <property type="match status" value="2"/>
</dbReference>